<dbReference type="AlphaFoldDB" id="B7G8Z8"/>
<gene>
    <name evidence="3" type="ORF">PHATRDRAFT_39557</name>
</gene>
<dbReference type="PaxDb" id="2850-Phatr39557"/>
<dbReference type="KEGG" id="pti:PHATRDRAFT_39557"/>
<evidence type="ECO:0000256" key="2">
    <source>
        <dbReference type="SAM" id="Phobius"/>
    </source>
</evidence>
<dbReference type="eggNOG" id="ENOG502SDYV">
    <property type="taxonomic scope" value="Eukaryota"/>
</dbReference>
<proteinExistence type="predicted"/>
<dbReference type="OrthoDB" id="44269at2759"/>
<dbReference type="InParanoid" id="B7G8Z8"/>
<organism evidence="3 4">
    <name type="scientific">Phaeodactylum tricornutum (strain CCAP 1055/1)</name>
    <dbReference type="NCBI Taxonomy" id="556484"/>
    <lineage>
        <taxon>Eukaryota</taxon>
        <taxon>Sar</taxon>
        <taxon>Stramenopiles</taxon>
        <taxon>Ochrophyta</taxon>
        <taxon>Bacillariophyta</taxon>
        <taxon>Bacillariophyceae</taxon>
        <taxon>Bacillariophycidae</taxon>
        <taxon>Naviculales</taxon>
        <taxon>Phaeodactylaceae</taxon>
        <taxon>Phaeodactylum</taxon>
    </lineage>
</organism>
<reference evidence="3 4" key="1">
    <citation type="journal article" date="2008" name="Nature">
        <title>The Phaeodactylum genome reveals the evolutionary history of diatom genomes.</title>
        <authorList>
            <person name="Bowler C."/>
            <person name="Allen A.E."/>
            <person name="Badger J.H."/>
            <person name="Grimwood J."/>
            <person name="Jabbari K."/>
            <person name="Kuo A."/>
            <person name="Maheswari U."/>
            <person name="Martens C."/>
            <person name="Maumus F."/>
            <person name="Otillar R.P."/>
            <person name="Rayko E."/>
            <person name="Salamov A."/>
            <person name="Vandepoele K."/>
            <person name="Beszteri B."/>
            <person name="Gruber A."/>
            <person name="Heijde M."/>
            <person name="Katinka M."/>
            <person name="Mock T."/>
            <person name="Valentin K."/>
            <person name="Verret F."/>
            <person name="Berges J.A."/>
            <person name="Brownlee C."/>
            <person name="Cadoret J.P."/>
            <person name="Chiovitti A."/>
            <person name="Choi C.J."/>
            <person name="Coesel S."/>
            <person name="De Martino A."/>
            <person name="Detter J.C."/>
            <person name="Durkin C."/>
            <person name="Falciatore A."/>
            <person name="Fournet J."/>
            <person name="Haruta M."/>
            <person name="Huysman M.J."/>
            <person name="Jenkins B.D."/>
            <person name="Jiroutova K."/>
            <person name="Jorgensen R.E."/>
            <person name="Joubert Y."/>
            <person name="Kaplan A."/>
            <person name="Kroger N."/>
            <person name="Kroth P.G."/>
            <person name="La Roche J."/>
            <person name="Lindquist E."/>
            <person name="Lommer M."/>
            <person name="Martin-Jezequel V."/>
            <person name="Lopez P.J."/>
            <person name="Lucas S."/>
            <person name="Mangogna M."/>
            <person name="McGinnis K."/>
            <person name="Medlin L.K."/>
            <person name="Montsant A."/>
            <person name="Oudot-Le Secq M.P."/>
            <person name="Napoli C."/>
            <person name="Obornik M."/>
            <person name="Parker M.S."/>
            <person name="Petit J.L."/>
            <person name="Porcel B.M."/>
            <person name="Poulsen N."/>
            <person name="Robison M."/>
            <person name="Rychlewski L."/>
            <person name="Rynearson T.A."/>
            <person name="Schmutz J."/>
            <person name="Shapiro H."/>
            <person name="Siaut M."/>
            <person name="Stanley M."/>
            <person name="Sussman M.R."/>
            <person name="Taylor A.R."/>
            <person name="Vardi A."/>
            <person name="von Dassow P."/>
            <person name="Vyverman W."/>
            <person name="Willis A."/>
            <person name="Wyrwicz L.S."/>
            <person name="Rokhsar D.S."/>
            <person name="Weissenbach J."/>
            <person name="Armbrust E.V."/>
            <person name="Green B.R."/>
            <person name="Van de Peer Y."/>
            <person name="Grigoriev I.V."/>
        </authorList>
    </citation>
    <scope>NUCLEOTIDE SEQUENCE [LARGE SCALE GENOMIC DNA]</scope>
    <source>
        <strain evidence="3 4">CCAP 1055/1</strain>
    </source>
</reference>
<reference evidence="4" key="2">
    <citation type="submission" date="2008-08" db="EMBL/GenBank/DDBJ databases">
        <authorList>
            <consortium name="Diatom Consortium"/>
            <person name="Grigoriev I."/>
            <person name="Grimwood J."/>
            <person name="Kuo A."/>
            <person name="Otillar R.P."/>
            <person name="Salamov A."/>
            <person name="Detter J.C."/>
            <person name="Lindquist E."/>
            <person name="Shapiro H."/>
            <person name="Lucas S."/>
            <person name="Glavina del Rio T."/>
            <person name="Pitluck S."/>
            <person name="Rokhsar D."/>
            <person name="Bowler C."/>
        </authorList>
    </citation>
    <scope>GENOME REANNOTATION</scope>
    <source>
        <strain evidence="4">CCAP 1055/1</strain>
    </source>
</reference>
<keyword evidence="2" id="KW-0812">Transmembrane</keyword>
<feature type="compositionally biased region" description="Basic and acidic residues" evidence="1">
    <location>
        <begin position="212"/>
        <end position="221"/>
    </location>
</feature>
<dbReference type="HOGENOM" id="CLU_502025_0_0_1"/>
<evidence type="ECO:0000256" key="1">
    <source>
        <dbReference type="SAM" id="MobiDB-lite"/>
    </source>
</evidence>
<keyword evidence="2" id="KW-0472">Membrane</keyword>
<protein>
    <submittedName>
        <fullName evidence="3">Uncharacterized protein</fullName>
    </submittedName>
</protein>
<feature type="compositionally biased region" description="Low complexity" evidence="1">
    <location>
        <begin position="227"/>
        <end position="237"/>
    </location>
</feature>
<feature type="transmembrane region" description="Helical" evidence="2">
    <location>
        <begin position="33"/>
        <end position="51"/>
    </location>
</feature>
<keyword evidence="2" id="KW-1133">Transmembrane helix</keyword>
<sequence length="543" mass="60703">MAASTPFASVARSHHARRRSDPSRRSGLHCLRLVLPLAILTLGSCSLWILLADSKSINSNHPDPSEIIALAATLETTQQRHTRVVTSGVTATPNLLPPSLPGTLADFRHQPRVPLEPPVRLWNQSKHDYDLVHVILTRFQQHQADLEHLGRARWELFRTFCAPSLRAQTNQQFLWILRVDPDLSPALKRDLLRTVDGMDNVLVVASNGSQEDGLRNPHGNRDITQPNVSNNSSNNTTGSTSVWYGSVETFRSYQEASQTRMVLETNLDADDGLAVSFVETLQRQADATFHTTSHTGTTVESDTGSSFDPNIAWRIYCVNHHVTWQFWAPWRKTNDDTNNDRSTVTERGSLEAQHDLDICVTPGLTWASRPRTPQTFKYMRWHWRIRGTLPRCSDDHENNENNKNNRTTALSGCWSYVRPVQTVEGTSSVSQSVLSSVDFSPLAIRARTPTSAGMNDVATVGGTVSTSTARAKLQRQQQQDDLLWRDNVAETIFGGNTTTIVEARENMQTHLVDIVQDALQGQCTKGHSCHNKSKLALTRLLEQ</sequence>
<dbReference type="RefSeq" id="XP_002183554.1">
    <property type="nucleotide sequence ID" value="XM_002183518.1"/>
</dbReference>
<dbReference type="GeneID" id="7195234"/>
<accession>B7G8Z8</accession>
<feature type="region of interest" description="Disordered" evidence="1">
    <location>
        <begin position="209"/>
        <end position="237"/>
    </location>
</feature>
<dbReference type="InterPro" id="IPR021466">
    <property type="entry name" value="Put_rhamnosyl_transferase"/>
</dbReference>
<dbReference type="Pfam" id="PF11316">
    <property type="entry name" value="Rhamno_transf"/>
    <property type="match status" value="1"/>
</dbReference>
<dbReference type="Proteomes" id="UP000000759">
    <property type="component" value="Chromosome 20"/>
</dbReference>
<evidence type="ECO:0000313" key="3">
    <source>
        <dbReference type="EMBL" id="EEC44736.1"/>
    </source>
</evidence>
<evidence type="ECO:0000313" key="4">
    <source>
        <dbReference type="Proteomes" id="UP000000759"/>
    </source>
</evidence>
<name>B7G8Z8_PHATC</name>
<dbReference type="EMBL" id="CM000622">
    <property type="protein sequence ID" value="EEC44736.1"/>
    <property type="molecule type" value="Genomic_DNA"/>
</dbReference>
<keyword evidence="4" id="KW-1185">Reference proteome</keyword>
<feature type="region of interest" description="Disordered" evidence="1">
    <location>
        <begin position="1"/>
        <end position="23"/>
    </location>
</feature>